<protein>
    <submittedName>
        <fullName evidence="1">Uncharacterized protein</fullName>
    </submittedName>
</protein>
<feature type="non-terminal residue" evidence="1">
    <location>
        <position position="1"/>
    </location>
</feature>
<comment type="caution">
    <text evidence="1">The sequence shown here is derived from an EMBL/GenBank/DDBJ whole genome shotgun (WGS) entry which is preliminary data.</text>
</comment>
<gene>
    <name evidence="1" type="ORF">S03H2_42789</name>
</gene>
<sequence>LTLKETGVNTQAFTNSEAEGELLYLSASSSQGVGDKIKVIDEEELTFWMEIQPDSDNYVTCKTVMVDRGEVSAVDGTPTLDAAEFHDVMVSSYNWFSEGLYDKNHDKALGDDDKCVELGNKVDFMYIAGHCVRADSPTRIYAVDNTYGLKDRGSSDNLQVADVGTWARELDWLVLACCSTCYINYDTMTGPGTEWVGTMDDGGLTHGIMGYQYGAPGGSTPTTDVQLASFFASLSCDIPQRAPAVMQRSRGIRCVWGWVFMKVTPNL</sequence>
<dbReference type="EMBL" id="BARU01026656">
    <property type="protein sequence ID" value="GAH65264.1"/>
    <property type="molecule type" value="Genomic_DNA"/>
</dbReference>
<proteinExistence type="predicted"/>
<organism evidence="1">
    <name type="scientific">marine sediment metagenome</name>
    <dbReference type="NCBI Taxonomy" id="412755"/>
    <lineage>
        <taxon>unclassified sequences</taxon>
        <taxon>metagenomes</taxon>
        <taxon>ecological metagenomes</taxon>
    </lineage>
</organism>
<reference evidence="1" key="1">
    <citation type="journal article" date="2014" name="Front. Microbiol.">
        <title>High frequency of phylogenetically diverse reductive dehalogenase-homologous genes in deep subseafloor sedimentary metagenomes.</title>
        <authorList>
            <person name="Kawai M."/>
            <person name="Futagami T."/>
            <person name="Toyoda A."/>
            <person name="Takaki Y."/>
            <person name="Nishi S."/>
            <person name="Hori S."/>
            <person name="Arai W."/>
            <person name="Tsubouchi T."/>
            <person name="Morono Y."/>
            <person name="Uchiyama I."/>
            <person name="Ito T."/>
            <person name="Fujiyama A."/>
            <person name="Inagaki F."/>
            <person name="Takami H."/>
        </authorList>
    </citation>
    <scope>NUCLEOTIDE SEQUENCE</scope>
    <source>
        <strain evidence="1">Expedition CK06-06</strain>
    </source>
</reference>
<name>X1IGL3_9ZZZZ</name>
<accession>X1IGL3</accession>
<evidence type="ECO:0000313" key="1">
    <source>
        <dbReference type="EMBL" id="GAH65264.1"/>
    </source>
</evidence>
<dbReference type="AlphaFoldDB" id="X1IGL3"/>